<dbReference type="EMBL" id="CAJNDS010000857">
    <property type="protein sequence ID" value="CAE7237673.1"/>
    <property type="molecule type" value="Genomic_DNA"/>
</dbReference>
<sequence>MGAYKYLEEMWRKKQSDVMRFLARLRNWEFRQLPAVHRCTRPTRPDKARKVGYKAKQGYCIYRVRVKRGDRKKRVAKGIVYGKPVNQGINKWKAVRNLRNIAEERVGRKCGGLRVLNSYWVAQDAVHKWFEVVMVDPYHKTVRDDPRINWICKPVMKHRELRGLTAAGKKARGLLKKGKRATKLRPSYRAAYRVMVATASCDSAAIAEIRQAEQDFIVALRSNSNYLHAPNGDFVRLVSPLSDPGETVQLQTFEEGDDSPRTPRPQITRSVSDPAVRTSGGLQSPRSHRPRRNSTLTSNVSDFFLTMNGSHPGPEEEEQSEEQEQMRHAMSDQPAGRLELFVRSSSGVIRQMVEEEQKRWHETQEQWLLAAKAARDEDHEVQAIHVYCSRA</sequence>
<evidence type="ECO:0000256" key="3">
    <source>
        <dbReference type="ARBA" id="ARBA00023274"/>
    </source>
</evidence>
<gene>
    <name evidence="6" type="primary">RPL15</name>
    <name evidence="6" type="ORF">SNAT2548_LOCUS10356</name>
</gene>
<dbReference type="AlphaFoldDB" id="A0A812L8I3"/>
<reference evidence="6" key="1">
    <citation type="submission" date="2021-02" db="EMBL/GenBank/DDBJ databases">
        <authorList>
            <person name="Dougan E. K."/>
            <person name="Rhodes N."/>
            <person name="Thang M."/>
            <person name="Chan C."/>
        </authorList>
    </citation>
    <scope>NUCLEOTIDE SEQUENCE</scope>
</reference>
<evidence type="ECO:0000256" key="2">
    <source>
        <dbReference type="ARBA" id="ARBA00022980"/>
    </source>
</evidence>
<dbReference type="OrthoDB" id="10255148at2759"/>
<comment type="caution">
    <text evidence="6">The sequence shown here is derived from an EMBL/GenBank/DDBJ whole genome shotgun (WGS) entry which is preliminary data.</text>
</comment>
<dbReference type="InterPro" id="IPR012678">
    <property type="entry name" value="Ribosomal_uL23/eL15/eS24_sf"/>
</dbReference>
<dbReference type="Gene3D" id="3.40.1120.10">
    <property type="entry name" value="Ribosomal protein l15e"/>
    <property type="match status" value="1"/>
</dbReference>
<evidence type="ECO:0000256" key="1">
    <source>
        <dbReference type="ARBA" id="ARBA00006857"/>
    </source>
</evidence>
<accession>A0A812L8I3</accession>
<dbReference type="InterPro" id="IPR000439">
    <property type="entry name" value="Ribosomal_eL15"/>
</dbReference>
<keyword evidence="3 4" id="KW-0687">Ribonucleoprotein</keyword>
<evidence type="ECO:0000256" key="4">
    <source>
        <dbReference type="RuleBase" id="RU000663"/>
    </source>
</evidence>
<feature type="region of interest" description="Disordered" evidence="5">
    <location>
        <begin position="251"/>
        <end position="334"/>
    </location>
</feature>
<dbReference type="FunFam" id="3.40.1120.10:FF:000001">
    <property type="entry name" value="Ribosomal protein L15"/>
    <property type="match status" value="1"/>
</dbReference>
<name>A0A812L8I3_9DINO</name>
<keyword evidence="2 4" id="KW-0689">Ribosomal protein</keyword>
<evidence type="ECO:0000256" key="5">
    <source>
        <dbReference type="SAM" id="MobiDB-lite"/>
    </source>
</evidence>
<dbReference type="SMART" id="SM01384">
    <property type="entry name" value="Ribosomal_L15e"/>
    <property type="match status" value="1"/>
</dbReference>
<dbReference type="Proteomes" id="UP000604046">
    <property type="component" value="Unassembled WGS sequence"/>
</dbReference>
<dbReference type="GO" id="GO:0022625">
    <property type="term" value="C:cytosolic large ribosomal subunit"/>
    <property type="evidence" value="ECO:0007669"/>
    <property type="project" value="TreeGrafter"/>
</dbReference>
<protein>
    <recommendedName>
        <fullName evidence="4">Ribosomal protein L15</fullName>
    </recommendedName>
</protein>
<dbReference type="NCBIfam" id="NF003269">
    <property type="entry name" value="PRK04243.1"/>
    <property type="match status" value="1"/>
</dbReference>
<dbReference type="GO" id="GO:0003735">
    <property type="term" value="F:structural constituent of ribosome"/>
    <property type="evidence" value="ECO:0007669"/>
    <property type="project" value="InterPro"/>
</dbReference>
<evidence type="ECO:0000313" key="7">
    <source>
        <dbReference type="Proteomes" id="UP000604046"/>
    </source>
</evidence>
<dbReference type="GO" id="GO:0003723">
    <property type="term" value="F:RNA binding"/>
    <property type="evidence" value="ECO:0007669"/>
    <property type="project" value="TreeGrafter"/>
</dbReference>
<dbReference type="PANTHER" id="PTHR11847:SF4">
    <property type="entry name" value="LARGE RIBOSOMAL SUBUNIT PROTEIN EL15"/>
    <property type="match status" value="1"/>
</dbReference>
<keyword evidence="7" id="KW-1185">Reference proteome</keyword>
<comment type="similarity">
    <text evidence="1 4">Belongs to the eukaryotic ribosomal protein eL15 family.</text>
</comment>
<evidence type="ECO:0000313" key="6">
    <source>
        <dbReference type="EMBL" id="CAE7237673.1"/>
    </source>
</evidence>
<dbReference type="SUPFAM" id="SSF54189">
    <property type="entry name" value="Ribosomal proteins S24e, L23 and L15e"/>
    <property type="match status" value="1"/>
</dbReference>
<proteinExistence type="inferred from homology"/>
<dbReference type="GO" id="GO:0002181">
    <property type="term" value="P:cytoplasmic translation"/>
    <property type="evidence" value="ECO:0007669"/>
    <property type="project" value="TreeGrafter"/>
</dbReference>
<dbReference type="PANTHER" id="PTHR11847">
    <property type="entry name" value="RIBOSOMAL PROTEIN L15"/>
    <property type="match status" value="1"/>
</dbReference>
<dbReference type="InterPro" id="IPR024794">
    <property type="entry name" value="Rbsml_eL15_core_dom_sf"/>
</dbReference>
<organism evidence="6 7">
    <name type="scientific">Symbiodinium natans</name>
    <dbReference type="NCBI Taxonomy" id="878477"/>
    <lineage>
        <taxon>Eukaryota</taxon>
        <taxon>Sar</taxon>
        <taxon>Alveolata</taxon>
        <taxon>Dinophyceae</taxon>
        <taxon>Suessiales</taxon>
        <taxon>Symbiodiniaceae</taxon>
        <taxon>Symbiodinium</taxon>
    </lineage>
</organism>
<dbReference type="Pfam" id="PF00827">
    <property type="entry name" value="Ribosomal_L15e"/>
    <property type="match status" value="1"/>
</dbReference>